<dbReference type="InterPro" id="IPR049940">
    <property type="entry name" value="GluQ/Sye"/>
</dbReference>
<dbReference type="NCBIfam" id="NF004314">
    <property type="entry name" value="PRK05710.1-3"/>
    <property type="match status" value="1"/>
</dbReference>
<dbReference type="InterPro" id="IPR000924">
    <property type="entry name" value="Glu/Gln-tRNA-synth"/>
</dbReference>
<keyword evidence="3 7" id="KW-0547">Nucleotide-binding</keyword>
<feature type="short sequence motif" description="'HIGH' region" evidence="7">
    <location>
        <begin position="19"/>
        <end position="29"/>
    </location>
</feature>
<protein>
    <recommendedName>
        <fullName evidence="7">Glutamyl-Q tRNA(Asp) synthetase</fullName>
        <shortName evidence="7">Glu-Q-RSs</shortName>
        <ecNumber evidence="7">6.1.1.-</ecNumber>
    </recommendedName>
</protein>
<evidence type="ECO:0000256" key="1">
    <source>
        <dbReference type="ARBA" id="ARBA00022598"/>
    </source>
</evidence>
<comment type="cofactor">
    <cofactor evidence="7">
        <name>Zn(2+)</name>
        <dbReference type="ChEBI" id="CHEBI:29105"/>
    </cofactor>
    <text evidence="7">Binds 1 zinc ion per subunit.</text>
</comment>
<feature type="binding site" evidence="7">
    <location>
        <position position="132"/>
    </location>
    <ligand>
        <name>Zn(2+)</name>
        <dbReference type="ChEBI" id="CHEBI:29105"/>
    </ligand>
</feature>
<sequence>MAVSNHAPVAARYVGRFAPSPTGPLHLGSLMAALASCLEARVRNGIWLLRIEDLDPPRTVPGTAELIAEQLARHGFAWDGAVIRQSVRTDRYEAALARLSGSDLVYPCGCSRKEVAAIAHAGVDGPVYPGSCRSGLAAGRPMRAWRLKVPDEALVFRDAVQGDCTQHLAHDVGDFVVRRADGLFAYQLAVVVDDAEQGVSAVVRGADLLDSTPRQIWLQRCLGYAVPEYAHIPVLVNADGEKLSKQTQAPGLDPRHAAASLWQALALLGQSPPSRLRQASVESCWDWALHHWQLDHVPNRRTVEYVMAG</sequence>
<dbReference type="Proteomes" id="UP001061302">
    <property type="component" value="Chromosome"/>
</dbReference>
<dbReference type="Gene3D" id="3.40.50.620">
    <property type="entry name" value="HUPs"/>
    <property type="match status" value="1"/>
</dbReference>
<keyword evidence="5 7" id="KW-0067">ATP-binding</keyword>
<evidence type="ECO:0000259" key="9">
    <source>
        <dbReference type="Pfam" id="PF00749"/>
    </source>
</evidence>
<dbReference type="InterPro" id="IPR014729">
    <property type="entry name" value="Rossmann-like_a/b/a_fold"/>
</dbReference>
<evidence type="ECO:0000256" key="3">
    <source>
        <dbReference type="ARBA" id="ARBA00022741"/>
    </source>
</evidence>
<feature type="binding site" evidence="7">
    <location>
        <position position="128"/>
    </location>
    <ligand>
        <name>Zn(2+)</name>
        <dbReference type="ChEBI" id="CHEBI:29105"/>
    </ligand>
</feature>
<feature type="binding site" evidence="7">
    <location>
        <begin position="16"/>
        <end position="20"/>
    </location>
    <ligand>
        <name>L-glutamate</name>
        <dbReference type="ChEBI" id="CHEBI:29985"/>
    </ligand>
</feature>
<dbReference type="SUPFAM" id="SSF52374">
    <property type="entry name" value="Nucleotidylyl transferase"/>
    <property type="match status" value="1"/>
</dbReference>
<keyword evidence="6 7" id="KW-0030">Aminoacyl-tRNA synthetase</keyword>
<proteinExistence type="inferred from homology"/>
<dbReference type="PRINTS" id="PR00987">
    <property type="entry name" value="TRNASYNTHGLU"/>
</dbReference>
<feature type="domain" description="Glutamyl/glutaminyl-tRNA synthetase class Ib catalytic" evidence="9">
    <location>
        <begin position="16"/>
        <end position="247"/>
    </location>
</feature>
<reference evidence="10" key="1">
    <citation type="submission" date="2022-10" db="EMBL/GenBank/DDBJ databases">
        <title>Chitiniphilus purpureus sp. nov., a novel chitin-degrading bacterium isolated from crawfish pond sediment.</title>
        <authorList>
            <person name="Li K."/>
        </authorList>
    </citation>
    <scope>NUCLEOTIDE SEQUENCE</scope>
    <source>
        <strain evidence="10">CD1</strain>
    </source>
</reference>
<dbReference type="EMBL" id="CP106753">
    <property type="protein sequence ID" value="UXY13732.1"/>
    <property type="molecule type" value="Genomic_DNA"/>
</dbReference>
<evidence type="ECO:0000256" key="2">
    <source>
        <dbReference type="ARBA" id="ARBA00022723"/>
    </source>
</evidence>
<dbReference type="NCBIfam" id="TIGR03838">
    <property type="entry name" value="queuosine_YadB"/>
    <property type="match status" value="1"/>
</dbReference>
<evidence type="ECO:0000313" key="10">
    <source>
        <dbReference type="EMBL" id="UXY13732.1"/>
    </source>
</evidence>
<name>A0ABY6DHB3_9NEIS</name>
<evidence type="ECO:0000256" key="5">
    <source>
        <dbReference type="ARBA" id="ARBA00022840"/>
    </source>
</evidence>
<dbReference type="RefSeq" id="WP_263122971.1">
    <property type="nucleotide sequence ID" value="NZ_CP106753.1"/>
</dbReference>
<comment type="similarity">
    <text evidence="7">Belongs to the class-I aminoacyl-tRNA synthetase family. GluQ subfamily.</text>
</comment>
<feature type="binding site" evidence="7">
    <location>
        <position position="186"/>
    </location>
    <ligand>
        <name>L-glutamate</name>
        <dbReference type="ChEBI" id="CHEBI:29985"/>
    </ligand>
</feature>
<feature type="binding site" evidence="7">
    <location>
        <position position="204"/>
    </location>
    <ligand>
        <name>L-glutamate</name>
        <dbReference type="ChEBI" id="CHEBI:29985"/>
    </ligand>
</feature>
<evidence type="ECO:0000313" key="11">
    <source>
        <dbReference type="Proteomes" id="UP001061302"/>
    </source>
</evidence>
<organism evidence="10 11">
    <name type="scientific">Chitiniphilus purpureus</name>
    <dbReference type="NCBI Taxonomy" id="2981137"/>
    <lineage>
        <taxon>Bacteria</taxon>
        <taxon>Pseudomonadati</taxon>
        <taxon>Pseudomonadota</taxon>
        <taxon>Betaproteobacteria</taxon>
        <taxon>Neisseriales</taxon>
        <taxon>Chitinibacteraceae</taxon>
        <taxon>Chitiniphilus</taxon>
    </lineage>
</organism>
<dbReference type="Pfam" id="PF00749">
    <property type="entry name" value="tRNA-synt_1c"/>
    <property type="match status" value="1"/>
</dbReference>
<dbReference type="HAMAP" id="MF_01428">
    <property type="entry name" value="Glu_Q_tRNA_synth"/>
    <property type="match status" value="1"/>
</dbReference>
<gene>
    <name evidence="10" type="primary">gluQRS</name>
    <name evidence="7" type="synonym">gluQ</name>
    <name evidence="10" type="ORF">N8I74_10405</name>
</gene>
<evidence type="ECO:0000256" key="8">
    <source>
        <dbReference type="RuleBase" id="RU363037"/>
    </source>
</evidence>
<dbReference type="EC" id="6.1.1.-" evidence="7"/>
<dbReference type="GO" id="GO:0016874">
    <property type="term" value="F:ligase activity"/>
    <property type="evidence" value="ECO:0007669"/>
    <property type="project" value="UniProtKB-KW"/>
</dbReference>
<dbReference type="PANTHER" id="PTHR43311:SF1">
    <property type="entry name" value="GLUTAMYL-Q TRNA(ASP) SYNTHETASE"/>
    <property type="match status" value="1"/>
</dbReference>
<keyword evidence="8" id="KW-0648">Protein biosynthesis</keyword>
<dbReference type="InterPro" id="IPR020058">
    <property type="entry name" value="Glu/Gln-tRNA-synth_Ib_cat-dom"/>
</dbReference>
<feature type="binding site" evidence="7">
    <location>
        <position position="52"/>
    </location>
    <ligand>
        <name>L-glutamate</name>
        <dbReference type="ChEBI" id="CHEBI:29985"/>
    </ligand>
</feature>
<keyword evidence="2 7" id="KW-0479">Metal-binding</keyword>
<evidence type="ECO:0000256" key="6">
    <source>
        <dbReference type="ARBA" id="ARBA00023146"/>
    </source>
</evidence>
<evidence type="ECO:0000256" key="4">
    <source>
        <dbReference type="ARBA" id="ARBA00022833"/>
    </source>
</evidence>
<feature type="binding site" evidence="7">
    <location>
        <position position="108"/>
    </location>
    <ligand>
        <name>Zn(2+)</name>
        <dbReference type="ChEBI" id="CHEBI:29105"/>
    </ligand>
</feature>
<accession>A0ABY6DHB3</accession>
<keyword evidence="4 7" id="KW-0862">Zinc</keyword>
<feature type="short sequence motif" description="'KMSKS' region" evidence="7">
    <location>
        <begin position="242"/>
        <end position="246"/>
    </location>
</feature>
<evidence type="ECO:0000256" key="7">
    <source>
        <dbReference type="HAMAP-Rule" id="MF_01428"/>
    </source>
</evidence>
<keyword evidence="11" id="KW-1185">Reference proteome</keyword>
<dbReference type="PANTHER" id="PTHR43311">
    <property type="entry name" value="GLUTAMATE--TRNA LIGASE"/>
    <property type="match status" value="1"/>
</dbReference>
<dbReference type="InterPro" id="IPR022380">
    <property type="entry name" value="Glu-Q_tRNA(Asp)_Synthase"/>
</dbReference>
<feature type="binding site" evidence="7">
    <location>
        <position position="245"/>
    </location>
    <ligand>
        <name>ATP</name>
        <dbReference type="ChEBI" id="CHEBI:30616"/>
    </ligand>
</feature>
<keyword evidence="1 7" id="KW-0436">Ligase</keyword>
<comment type="function">
    <text evidence="7">Catalyzes the tRNA-independent activation of glutamate in presence of ATP and the subsequent transfer of glutamate onto a tRNA(Asp). Glutamate is transferred on the 2-amino-5-(4,5-dihydroxy-2-cyclopenten-1-yl) moiety of the queuosine in the wobble position of the QUC anticodon.</text>
</comment>
<feature type="binding site" evidence="7">
    <location>
        <position position="110"/>
    </location>
    <ligand>
        <name>Zn(2+)</name>
        <dbReference type="ChEBI" id="CHEBI:29105"/>
    </ligand>
</feature>